<proteinExistence type="predicted"/>
<reference evidence="2" key="1">
    <citation type="submission" date="2013-02" db="EMBL/GenBank/DDBJ databases">
        <title>The Genome Sequence of Acinetobacter sp. NIPH 973.</title>
        <authorList>
            <consortium name="The Broad Institute Genome Sequencing Platform"/>
            <consortium name="The Broad Institute Genome Sequencing Center for Infectious Disease"/>
            <person name="Cerqueira G."/>
            <person name="Feldgarden M."/>
            <person name="Courvalin P."/>
            <person name="Perichon B."/>
            <person name="Grillot-Courvalin C."/>
            <person name="Clermont D."/>
            <person name="Rocha E."/>
            <person name="Yoon E.-J."/>
            <person name="Nemec A."/>
            <person name="Walker B."/>
            <person name="Young S.K."/>
            <person name="Zeng Q."/>
            <person name="Gargeya S."/>
            <person name="Fitzgerald M."/>
            <person name="Haas B."/>
            <person name="Abouelleil A."/>
            <person name="Alvarado L."/>
            <person name="Arachchi H.M."/>
            <person name="Berlin A.M."/>
            <person name="Chapman S.B."/>
            <person name="Dewar J."/>
            <person name="Goldberg J."/>
            <person name="Griggs A."/>
            <person name="Gujja S."/>
            <person name="Hansen M."/>
            <person name="Howarth C."/>
            <person name="Imamovic A."/>
            <person name="Larimer J."/>
            <person name="McCowan C."/>
            <person name="Murphy C."/>
            <person name="Neiman D."/>
            <person name="Pearson M."/>
            <person name="Priest M."/>
            <person name="Roberts A."/>
            <person name="Saif S."/>
            <person name="Shea T."/>
            <person name="Sisk P."/>
            <person name="Sykes S."/>
            <person name="Wortman J."/>
            <person name="Nusbaum C."/>
            <person name="Birren B."/>
        </authorList>
    </citation>
    <scope>NUCLEOTIDE SEQUENCE [LARGE SCALE GENOMIC DNA]</scope>
    <source>
        <strain evidence="2">NIPH 973</strain>
    </source>
</reference>
<comment type="caution">
    <text evidence="1">The sequence shown here is derived from an EMBL/GenBank/DDBJ whole genome shotgun (WGS) entry which is preliminary data.</text>
</comment>
<organism evidence="1 2">
    <name type="scientific">Acinetobacter seifertii</name>
    <dbReference type="NCBI Taxonomy" id="1530123"/>
    <lineage>
        <taxon>Bacteria</taxon>
        <taxon>Pseudomonadati</taxon>
        <taxon>Pseudomonadota</taxon>
        <taxon>Gammaproteobacteria</taxon>
        <taxon>Moraxellales</taxon>
        <taxon>Moraxellaceae</taxon>
        <taxon>Acinetobacter</taxon>
        <taxon>Acinetobacter calcoaceticus/baumannii complex</taxon>
    </lineage>
</organism>
<evidence type="ECO:0000313" key="1">
    <source>
        <dbReference type="EMBL" id="ENU44170.1"/>
    </source>
</evidence>
<dbReference type="HOGENOM" id="CLU_3211188_0_0_6"/>
<dbReference type="AlphaFoldDB" id="N8QZZ0"/>
<protein>
    <submittedName>
        <fullName evidence="1">Uncharacterized protein</fullName>
    </submittedName>
</protein>
<evidence type="ECO:0000313" key="2">
    <source>
        <dbReference type="Proteomes" id="UP000013065"/>
    </source>
</evidence>
<gene>
    <name evidence="1" type="ORF">F985_01280</name>
</gene>
<accession>N8QZZ0</accession>
<name>N8QZZ0_9GAMM</name>
<sequence>MIFLSNQTRIDSERSNTSKHCIVLMSRILASYSTNTRGNLKTFA</sequence>
<dbReference type="EMBL" id="APOO01000018">
    <property type="protein sequence ID" value="ENU44170.1"/>
    <property type="molecule type" value="Genomic_DNA"/>
</dbReference>
<reference evidence="1 2" key="2">
    <citation type="journal article" date="2015" name="Int. J. Syst. Evol. Microbiol.">
        <title>Acinetobacter seifertii sp. nov., a member of the Acinetobacter calcoaceticus-Acinetobacter baumannii complex isolated from human clinical specimens.</title>
        <authorList>
            <person name="Nemec A."/>
            <person name="Krizova L."/>
            <person name="Maixnerova M."/>
            <person name="Sedo O."/>
            <person name="Brisse S."/>
            <person name="Higgins P.G."/>
        </authorList>
    </citation>
    <scope>NUCLEOTIDE SEQUENCE [LARGE SCALE GENOMIC DNA]</scope>
    <source>
        <strain evidence="1 2">NIPH 973</strain>
    </source>
</reference>
<dbReference type="Proteomes" id="UP000013065">
    <property type="component" value="Unassembled WGS sequence"/>
</dbReference>